<reference evidence="15 16" key="1">
    <citation type="submission" date="2017-10" db="EMBL/GenBank/DDBJ databases">
        <title>Comparative genomics in systemic dimorphic fungi from Ajellomycetaceae.</title>
        <authorList>
            <person name="Munoz J.F."/>
            <person name="Mcewen J.G."/>
            <person name="Clay O.K."/>
            <person name="Cuomo C.A."/>
        </authorList>
    </citation>
    <scope>NUCLEOTIDE SEQUENCE [LARGE SCALE GENOMIC DNA]</scope>
    <source>
        <strain evidence="15 16">UAMH5409</strain>
    </source>
</reference>
<sequence>MNNYERVLDFATNPKHSKWIWPLALLADILLCTLIVWGVPCTKNSPPPNRARAHQTCKQKTRKNATDNLSAGTDTEIDWTTYMQQVSLFQAGEHDYTLIKGSTGPLVYPALHVYIYSALYHICENGRDIAFAQVLFAVLYLATLVVVMWSYRSAKAPPYLFPLLVLSKRLHSVFLLRLFNDGVAAFFLWAAILMLQKRRWALGVMLWSMGVGVKMTLLLVAPAVAVTAVLGVGVIKAAGLGITAVSLQVLLAAPFLQENPQGYISRAFEFTRQFLFKWTVNWRFVGEDIFLSRYFALALLAAHASLLGIFSIFRWASPSNTSLTQFIKDIVRGKQQPTRITNSFIATTMLTSLAIGLLCARSLHYQFFAYLAWATPFLLWKSGLHPVIIYLLWAAQEWAWNVYPSTTVSSITVVTCLAIQVLGVFWNGYRMPTPSKEHVE</sequence>
<feature type="transmembrane region" description="Helical" evidence="14">
    <location>
        <begin position="367"/>
        <end position="393"/>
    </location>
</feature>
<gene>
    <name evidence="15" type="ORF">AJ79_09835</name>
</gene>
<comment type="similarity">
    <text evidence="13">Belongs to the glycosyltransferase ALG3 family.</text>
</comment>
<evidence type="ECO:0000256" key="9">
    <source>
        <dbReference type="ARBA" id="ARBA00022989"/>
    </source>
</evidence>
<evidence type="ECO:0000256" key="6">
    <source>
        <dbReference type="ARBA" id="ARBA00022679"/>
    </source>
</evidence>
<keyword evidence="7 14" id="KW-0812">Transmembrane</keyword>
<keyword evidence="6 14" id="KW-0808">Transferase</keyword>
<evidence type="ECO:0000256" key="7">
    <source>
        <dbReference type="ARBA" id="ARBA00022692"/>
    </source>
</evidence>
<dbReference type="UniPathway" id="UPA00378"/>
<protein>
    <recommendedName>
        <fullName evidence="4 14">Dol-P-Man:Man(5)GlcNAc(2)-PP-Dol alpha-1,3-mannosyltransferase</fullName>
        <ecNumber evidence="3 14">2.4.1.258</ecNumber>
    </recommendedName>
    <alternativeName>
        <fullName evidence="14">Dol-P-Man-dependent alpha(1-3)-mannosyltransferase</fullName>
    </alternativeName>
</protein>
<evidence type="ECO:0000256" key="13">
    <source>
        <dbReference type="ARBA" id="ARBA00093457"/>
    </source>
</evidence>
<feature type="transmembrane region" description="Helical" evidence="14">
    <location>
        <begin position="20"/>
        <end position="40"/>
    </location>
</feature>
<dbReference type="PANTHER" id="PTHR12646:SF0">
    <property type="entry name" value="DOL-P-MAN:MAN(5)GLCNAC(2)-PP-DOL ALPHA-1,3-MANNOSYLTRANSFERASE"/>
    <property type="match status" value="1"/>
</dbReference>
<dbReference type="GO" id="GO:0005789">
    <property type="term" value="C:endoplasmic reticulum membrane"/>
    <property type="evidence" value="ECO:0007669"/>
    <property type="project" value="UniProtKB-SubCell"/>
</dbReference>
<dbReference type="STRING" id="1447875.A0A2B7WH07"/>
<dbReference type="InterPro" id="IPR007873">
    <property type="entry name" value="Glycosyltransferase_ALG3"/>
</dbReference>
<keyword evidence="9 14" id="KW-1133">Transmembrane helix</keyword>
<evidence type="ECO:0000256" key="14">
    <source>
        <dbReference type="RuleBase" id="RU364047"/>
    </source>
</evidence>
<dbReference type="EC" id="2.4.1.258" evidence="3 14"/>
<evidence type="ECO:0000256" key="11">
    <source>
        <dbReference type="ARBA" id="ARBA00044743"/>
    </source>
</evidence>
<dbReference type="PANTHER" id="PTHR12646">
    <property type="entry name" value="NOT56 - RELATED"/>
    <property type="match status" value="1"/>
</dbReference>
<feature type="transmembrane region" description="Helical" evidence="14">
    <location>
        <begin position="405"/>
        <end position="426"/>
    </location>
</feature>
<feature type="transmembrane region" description="Helical" evidence="14">
    <location>
        <begin position="129"/>
        <end position="151"/>
    </location>
</feature>
<comment type="catalytic activity">
    <reaction evidence="12 14">
        <text>an alpha-D-Man-(1-&gt;2)-alpha-D-Man-(1-&gt;2)-alpha-D-Man-(1-&gt;3)-[alpha-D-Man-(1-&gt;6)]-beta-D-Man-(1-&gt;4)-beta-D-GlcNAc-(1-&gt;4)-alpha-D-GlcNAc-diphospho-di-trans,poly-cis-dolichol + a di-trans,poly-cis-dolichyl beta-D-mannosyl phosphate = an alpha-D-Man-(1-&gt;2)-alpha-D-Man-(1-&gt;2)-alpha-D-Man-(1-&gt;3)-[alpha-D-Man-(1-&gt;3)-alpha-D-Man-(1-&gt;6)]-beta-D-Man-(1-&gt;4)-beta-D-GlcNAc-(1-&gt;4)-alpha-D-GlcNAc-diphospho-di-trans,poly-cis-dolichol + a di-trans,poly-cis-dolichyl phosphate + H(+)</text>
        <dbReference type="Rhea" id="RHEA:29527"/>
        <dbReference type="Rhea" id="RHEA-COMP:19498"/>
        <dbReference type="Rhea" id="RHEA-COMP:19501"/>
        <dbReference type="Rhea" id="RHEA-COMP:19516"/>
        <dbReference type="Rhea" id="RHEA-COMP:19517"/>
        <dbReference type="ChEBI" id="CHEBI:15378"/>
        <dbReference type="ChEBI" id="CHEBI:57683"/>
        <dbReference type="ChEBI" id="CHEBI:58211"/>
        <dbReference type="ChEBI" id="CHEBI:132515"/>
        <dbReference type="ChEBI" id="CHEBI:132516"/>
        <dbReference type="EC" id="2.4.1.258"/>
    </reaction>
    <physiologicalReaction direction="left-to-right" evidence="12 14">
        <dbReference type="Rhea" id="RHEA:29528"/>
    </physiologicalReaction>
</comment>
<comment type="caution">
    <text evidence="15">The sequence shown here is derived from an EMBL/GenBank/DDBJ whole genome shotgun (WGS) entry which is preliminary data.</text>
</comment>
<dbReference type="GO" id="GO:0052925">
    <property type="term" value="F:dol-P-Man:Man(5)GlcNAc(2)-PP-Dol alpha-1,3-mannosyltransferase activity"/>
    <property type="evidence" value="ECO:0007669"/>
    <property type="project" value="UniProtKB-EC"/>
</dbReference>
<feature type="transmembrane region" description="Helical" evidence="14">
    <location>
        <begin position="204"/>
        <end position="231"/>
    </location>
</feature>
<evidence type="ECO:0000256" key="2">
    <source>
        <dbReference type="ARBA" id="ARBA00004922"/>
    </source>
</evidence>
<keyword evidence="10 14" id="KW-0472">Membrane</keyword>
<dbReference type="Proteomes" id="UP000223968">
    <property type="component" value="Unassembled WGS sequence"/>
</dbReference>
<evidence type="ECO:0000256" key="3">
    <source>
        <dbReference type="ARBA" id="ARBA00011964"/>
    </source>
</evidence>
<evidence type="ECO:0000313" key="15">
    <source>
        <dbReference type="EMBL" id="PGG95854.1"/>
    </source>
</evidence>
<organism evidence="15 16">
    <name type="scientific">Helicocarpus griseus UAMH5409</name>
    <dbReference type="NCBI Taxonomy" id="1447875"/>
    <lineage>
        <taxon>Eukaryota</taxon>
        <taxon>Fungi</taxon>
        <taxon>Dikarya</taxon>
        <taxon>Ascomycota</taxon>
        <taxon>Pezizomycotina</taxon>
        <taxon>Eurotiomycetes</taxon>
        <taxon>Eurotiomycetidae</taxon>
        <taxon>Onygenales</taxon>
        <taxon>Ajellomycetaceae</taxon>
        <taxon>Helicocarpus</taxon>
    </lineage>
</organism>
<evidence type="ECO:0000256" key="10">
    <source>
        <dbReference type="ARBA" id="ARBA00023136"/>
    </source>
</evidence>
<keyword evidence="8 14" id="KW-0256">Endoplasmic reticulum</keyword>
<dbReference type="Pfam" id="PF05208">
    <property type="entry name" value="ALG3"/>
    <property type="match status" value="1"/>
</dbReference>
<dbReference type="EMBL" id="PDNB01000308">
    <property type="protein sequence ID" value="PGG95854.1"/>
    <property type="molecule type" value="Genomic_DNA"/>
</dbReference>
<keyword evidence="5 14" id="KW-0328">Glycosyltransferase</keyword>
<accession>A0A2B7WH07</accession>
<feature type="transmembrane region" description="Helical" evidence="14">
    <location>
        <begin position="237"/>
        <end position="256"/>
    </location>
</feature>
<evidence type="ECO:0000256" key="8">
    <source>
        <dbReference type="ARBA" id="ARBA00022824"/>
    </source>
</evidence>
<evidence type="ECO:0000256" key="1">
    <source>
        <dbReference type="ARBA" id="ARBA00004477"/>
    </source>
</evidence>
<feature type="transmembrane region" description="Helical" evidence="14">
    <location>
        <begin position="294"/>
        <end position="316"/>
    </location>
</feature>
<keyword evidence="16" id="KW-1185">Reference proteome</keyword>
<evidence type="ECO:0000313" key="16">
    <source>
        <dbReference type="Proteomes" id="UP000223968"/>
    </source>
</evidence>
<comment type="function">
    <text evidence="11 14">Dol-P-Man:Man(5)GlcNAc(2)-PP-Dol alpha-1,3-mannosyltransferase that operates in the biosynthetic pathway of dolichol-linked oligosaccharides, the glycan precursors employed in protein asparagine (N)-glycosylation. The assembly of dolichol-linked oligosaccharides begins on the cytosolic side of the endoplasmic reticulum membrane and finishes in its lumen. The sequential addition of sugars to dolichol pyrophosphate produces dolichol-linked oligosaccharides containing fourteen sugars, including two GlcNAcs, nine mannoses and three glucoses. Once assembled, the oligosaccharide is transferred from the lipid to nascent proteins by oligosaccharyltransferases. In the lumen of the endoplasmic reticulum, adds the first dolichyl beta-D-mannosyl phosphate derived mannose in an alpha-1,3 linkage to Man(5)GlcNAc(2)-PP-dolichol to produce Man(6)GlcNAc(2)-PP-dolichol.</text>
</comment>
<evidence type="ECO:0000256" key="4">
    <source>
        <dbReference type="ARBA" id="ARBA00015561"/>
    </source>
</evidence>
<evidence type="ECO:0000256" key="5">
    <source>
        <dbReference type="ARBA" id="ARBA00022676"/>
    </source>
</evidence>
<feature type="transmembrane region" description="Helical" evidence="14">
    <location>
        <begin position="340"/>
        <end position="360"/>
    </location>
</feature>
<evidence type="ECO:0000256" key="12">
    <source>
        <dbReference type="ARBA" id="ARBA00049506"/>
    </source>
</evidence>
<name>A0A2B7WH07_9EURO</name>
<comment type="subcellular location">
    <subcellularLocation>
        <location evidence="1 14">Endoplasmic reticulum membrane</location>
        <topology evidence="1 14">Multi-pass membrane protein</topology>
    </subcellularLocation>
</comment>
<dbReference type="OrthoDB" id="20028at2759"/>
<proteinExistence type="inferred from homology"/>
<dbReference type="AlphaFoldDB" id="A0A2B7WH07"/>
<feature type="transmembrane region" description="Helical" evidence="14">
    <location>
        <begin position="171"/>
        <end position="192"/>
    </location>
</feature>
<comment type="pathway">
    <text evidence="2 14">Protein modification; protein glycosylation.</text>
</comment>